<evidence type="ECO:0000256" key="1">
    <source>
        <dbReference type="SAM" id="MobiDB-lite"/>
    </source>
</evidence>
<dbReference type="STRING" id="1261131.lam_698"/>
<reference evidence="2 3" key="1">
    <citation type="journal article" date="2014" name="Mol. Plant Microbe Interact.">
        <title>The complete genome sequence of Candidatus Liberibacter americanus, associated with citrus Huanglongbing.</title>
        <authorList>
            <person name="Wulff N.A."/>
            <person name="Zhang S."/>
            <person name="Setubal J.C."/>
            <person name="Almeida N.F."/>
            <person name="Martins E.C."/>
            <person name="Harakava R."/>
            <person name="Kumar D."/>
            <person name="Rangel L.T."/>
            <person name="Foissac X."/>
            <person name="Bove J."/>
            <person name="Gabriel D.W."/>
        </authorList>
    </citation>
    <scope>NUCLEOTIDE SEQUENCE [LARGE SCALE GENOMIC DNA]</scope>
    <source>
        <strain evidence="2 3">Sao Paulo</strain>
    </source>
</reference>
<dbReference type="RefSeq" id="WP_007557556.1">
    <property type="nucleotide sequence ID" value="NC_022793.1"/>
</dbReference>
<protein>
    <submittedName>
        <fullName evidence="2">Uncharacterized protein</fullName>
    </submittedName>
</protein>
<sequence>MIITDEELEKRKQSVMRSGRVRDLPEKQPYSLWTDIASTIPEFAKGVVEGEVDLVTTLPTFAGYYNPQKHYNKRLWYSVDKEAGILSGVSHSVGHFLSSFGTGFISSGFNPAVGVATASVASGTRTVKELRDEGVDLNTARTGGAVSAGATYVGGQFAGVYGKSLVTKAVTGGVTNVAFGLGERQTIGKRLEEKGYPELAKQYSQLEATQIGAELIIGGFLGGLHGKKGHFGSDIKPHEVDIAQVVKNDIDDILTSSQGIPTTHQSSEIHASTLEQAIESMGRGEDITVDPVQMDLMAKEMISKPELKLSPELNNLLKQGEELSPKQKEVRTPIEHDPLSPRVPEYERRLMELEQTFAHEPEIKEKITRDIELSKKDVFKAALNCLFGV</sequence>
<accession>U6B4P7</accession>
<dbReference type="KEGG" id="lar:lam_698"/>
<evidence type="ECO:0000313" key="2">
    <source>
        <dbReference type="EMBL" id="AHA28044.1"/>
    </source>
</evidence>
<name>U6B4P7_9HYPH</name>
<gene>
    <name evidence="2" type="ORF">lam_698</name>
</gene>
<dbReference type="PATRIC" id="fig|1261131.3.peg.669"/>
<evidence type="ECO:0000313" key="3">
    <source>
        <dbReference type="Proteomes" id="UP000017862"/>
    </source>
</evidence>
<keyword evidence="3" id="KW-1185">Reference proteome</keyword>
<dbReference type="HOGENOM" id="CLU_675577_0_0_5"/>
<organism evidence="2 3">
    <name type="scientific">Candidatus Liberibacter americanus str. Sao Paulo</name>
    <dbReference type="NCBI Taxonomy" id="1261131"/>
    <lineage>
        <taxon>Bacteria</taxon>
        <taxon>Pseudomonadati</taxon>
        <taxon>Pseudomonadota</taxon>
        <taxon>Alphaproteobacteria</taxon>
        <taxon>Hyphomicrobiales</taxon>
        <taxon>Rhizobiaceae</taxon>
        <taxon>Liberibacter</taxon>
    </lineage>
</organism>
<feature type="region of interest" description="Disordered" evidence="1">
    <location>
        <begin position="322"/>
        <end position="341"/>
    </location>
</feature>
<dbReference type="AlphaFoldDB" id="U6B4P7"/>
<proteinExistence type="predicted"/>
<dbReference type="Proteomes" id="UP000017862">
    <property type="component" value="Chromosome"/>
</dbReference>
<dbReference type="eggNOG" id="ENOG50331W1">
    <property type="taxonomic scope" value="Bacteria"/>
</dbReference>
<dbReference type="EMBL" id="CP006604">
    <property type="protein sequence ID" value="AHA28044.1"/>
    <property type="molecule type" value="Genomic_DNA"/>
</dbReference>